<dbReference type="PANTHER" id="PTHR36842:SF1">
    <property type="entry name" value="PROTEIN TOLB"/>
    <property type="match status" value="1"/>
</dbReference>
<protein>
    <submittedName>
        <fullName evidence="2">TolB protein periplasmic protein</fullName>
    </submittedName>
</protein>
<keyword evidence="3" id="KW-1185">Reference proteome</keyword>
<sequence>MTPLFLALALVPGADPAQAPDWAQKEAAHLANIKQVTTGFVRAGEGYFSPDGKQVIFQAEEAGTGNPFYQIFVQNLETGAFRKISPGLGRTTCSYFRPDGKRVIFASSHEDPDVKAHQEAEFRQREEDRKKGVRRRYSWDFDKYMKIYEANPDGTDLKCLTPDSKVYTAEGSYSADGKRIVYSSGSAGNVQIYTMNADGTGAKQITTALNCYNGGPFFSPDGTKIVFRSDRKEKDRLQLYVINADGTGERALTNNDKWVYWAPFWYKDGKHIIYTAADHSDETARPNYDLYWMNIDSGKTARVTFAPGQDVLPVFSPDYKKVMWTSSRDGRSPTQLWIADFTPPKDE</sequence>
<dbReference type="Pfam" id="PF07676">
    <property type="entry name" value="PD40"/>
    <property type="match status" value="5"/>
</dbReference>
<evidence type="ECO:0000313" key="2">
    <source>
        <dbReference type="EMBL" id="OWK40393.1"/>
    </source>
</evidence>
<dbReference type="RefSeq" id="WP_088256310.1">
    <property type="nucleotide sequence ID" value="NZ_NIDE01000008.1"/>
</dbReference>
<comment type="caution">
    <text evidence="2">The sequence shown here is derived from an EMBL/GenBank/DDBJ whole genome shotgun (WGS) entry which is preliminary data.</text>
</comment>
<dbReference type="PANTHER" id="PTHR36842">
    <property type="entry name" value="PROTEIN TOLB HOMOLOG"/>
    <property type="match status" value="1"/>
</dbReference>
<organism evidence="2 3">
    <name type="scientific">Fimbriiglobus ruber</name>
    <dbReference type="NCBI Taxonomy" id="1908690"/>
    <lineage>
        <taxon>Bacteria</taxon>
        <taxon>Pseudomonadati</taxon>
        <taxon>Planctomycetota</taxon>
        <taxon>Planctomycetia</taxon>
        <taxon>Gemmatales</taxon>
        <taxon>Gemmataceae</taxon>
        <taxon>Fimbriiglobus</taxon>
    </lineage>
</organism>
<dbReference type="InterPro" id="IPR011659">
    <property type="entry name" value="WD40"/>
</dbReference>
<proteinExistence type="inferred from homology"/>
<dbReference type="EMBL" id="NIDE01000008">
    <property type="protein sequence ID" value="OWK40393.1"/>
    <property type="molecule type" value="Genomic_DNA"/>
</dbReference>
<accession>A0A225DHB5</accession>
<gene>
    <name evidence="2" type="ORF">FRUB_05312</name>
</gene>
<evidence type="ECO:0000313" key="3">
    <source>
        <dbReference type="Proteomes" id="UP000214646"/>
    </source>
</evidence>
<dbReference type="InterPro" id="IPR011042">
    <property type="entry name" value="6-blade_b-propeller_TolB-like"/>
</dbReference>
<comment type="similarity">
    <text evidence="1">Belongs to the TolB family.</text>
</comment>
<dbReference type="AlphaFoldDB" id="A0A225DHB5"/>
<dbReference type="SUPFAM" id="SSF82171">
    <property type="entry name" value="DPP6 N-terminal domain-like"/>
    <property type="match status" value="1"/>
</dbReference>
<dbReference type="OrthoDB" id="108903at2"/>
<reference evidence="3" key="1">
    <citation type="submission" date="2017-06" db="EMBL/GenBank/DDBJ databases">
        <title>Genome analysis of Fimbriiglobus ruber SP5, the first member of the order Planctomycetales with confirmed chitinolytic capability.</title>
        <authorList>
            <person name="Ravin N.V."/>
            <person name="Rakitin A.L."/>
            <person name="Ivanova A.A."/>
            <person name="Beletsky A.V."/>
            <person name="Kulichevskaya I.S."/>
            <person name="Mardanov A.V."/>
            <person name="Dedysh S.N."/>
        </authorList>
    </citation>
    <scope>NUCLEOTIDE SEQUENCE [LARGE SCALE GENOMIC DNA]</scope>
    <source>
        <strain evidence="3">SP5</strain>
    </source>
</reference>
<evidence type="ECO:0000256" key="1">
    <source>
        <dbReference type="ARBA" id="ARBA00009820"/>
    </source>
</evidence>
<dbReference type="Gene3D" id="2.120.10.30">
    <property type="entry name" value="TolB, C-terminal domain"/>
    <property type="match status" value="3"/>
</dbReference>
<dbReference type="Proteomes" id="UP000214646">
    <property type="component" value="Unassembled WGS sequence"/>
</dbReference>
<name>A0A225DHB5_9BACT</name>